<reference evidence="2" key="1">
    <citation type="journal article" date="2014" name="Front. Microbiol.">
        <title>High frequency of phylogenetically diverse reductive dehalogenase-homologous genes in deep subseafloor sedimentary metagenomes.</title>
        <authorList>
            <person name="Kawai M."/>
            <person name="Futagami T."/>
            <person name="Toyoda A."/>
            <person name="Takaki Y."/>
            <person name="Nishi S."/>
            <person name="Hori S."/>
            <person name="Arai W."/>
            <person name="Tsubouchi T."/>
            <person name="Morono Y."/>
            <person name="Uchiyama I."/>
            <person name="Ito T."/>
            <person name="Fujiyama A."/>
            <person name="Inagaki F."/>
            <person name="Takami H."/>
        </authorList>
    </citation>
    <scope>NUCLEOTIDE SEQUENCE</scope>
    <source>
        <strain evidence="2">Expedition CK06-06</strain>
    </source>
</reference>
<protein>
    <submittedName>
        <fullName evidence="2">Uncharacterized protein</fullName>
    </submittedName>
</protein>
<sequence length="53" mass="5879">ILAFTGLGVWLDYYRLDMLPFPLFSALGAVLGTFIAFVGVCQIITTKRRNKNG</sequence>
<dbReference type="AlphaFoldDB" id="X1TB57"/>
<organism evidence="2">
    <name type="scientific">marine sediment metagenome</name>
    <dbReference type="NCBI Taxonomy" id="412755"/>
    <lineage>
        <taxon>unclassified sequences</taxon>
        <taxon>metagenomes</taxon>
        <taxon>ecological metagenomes</taxon>
    </lineage>
</organism>
<accession>X1TB57</accession>
<comment type="caution">
    <text evidence="2">The sequence shown here is derived from an EMBL/GenBank/DDBJ whole genome shotgun (WGS) entry which is preliminary data.</text>
</comment>
<gene>
    <name evidence="2" type="ORF">S12H4_37861</name>
</gene>
<proteinExistence type="predicted"/>
<feature type="non-terminal residue" evidence="2">
    <location>
        <position position="1"/>
    </location>
</feature>
<keyword evidence="1" id="KW-0812">Transmembrane</keyword>
<feature type="transmembrane region" description="Helical" evidence="1">
    <location>
        <begin position="20"/>
        <end position="44"/>
    </location>
</feature>
<evidence type="ECO:0000256" key="1">
    <source>
        <dbReference type="SAM" id="Phobius"/>
    </source>
</evidence>
<name>X1TB57_9ZZZZ</name>
<evidence type="ECO:0000313" key="2">
    <source>
        <dbReference type="EMBL" id="GAI88601.1"/>
    </source>
</evidence>
<keyword evidence="1" id="KW-0472">Membrane</keyword>
<dbReference type="EMBL" id="BARW01022737">
    <property type="protein sequence ID" value="GAI88601.1"/>
    <property type="molecule type" value="Genomic_DNA"/>
</dbReference>
<keyword evidence="1" id="KW-1133">Transmembrane helix</keyword>